<dbReference type="EMBL" id="KK105182">
    <property type="protein sequence ID" value="KIY92937.1"/>
    <property type="molecule type" value="Genomic_DNA"/>
</dbReference>
<dbReference type="GO" id="GO:0034728">
    <property type="term" value="P:nucleosome organization"/>
    <property type="evidence" value="ECO:0007669"/>
    <property type="project" value="TreeGrafter"/>
</dbReference>
<evidence type="ECO:0000256" key="1">
    <source>
        <dbReference type="ARBA" id="ARBA00023125"/>
    </source>
</evidence>
<feature type="compositionally biased region" description="Basic and acidic residues" evidence="3">
    <location>
        <begin position="446"/>
        <end position="457"/>
    </location>
</feature>
<sequence>MDASGRTVLEPGGNKASAKQLFGKEELAAIMRFGAEDLFKGAAEEQEAARQQQRAMLEEDIDAILERAEVVEAREGEGEEGAAADLLGSFNVATFNTAEDDATFWERLIPPEERVSLEERDELLLPRAARLKPEDREALGLAPASASEDDSGSDGGGRDRRARGGGGAGGGGGGKRRGAAARSAGAGKKKHVSGAEPGPAIEGAALRVDEWLLDVDEEGRPQQEGTPAPGGGKRASGSPRGGSPDPAPANVRTISRRDAAAFVRAVRRYGLPQRLPAIAAEVGPALEDAPPRQRLSLWRSLVDGCRTAVDETPEDAKDAMLDFFGVPVKAQELLNHLAQMKLLAKQLLALEDAGQQLPRAFRLEAGAAPPAPKWGPAVGWGAADDAALLVGVFWHGIGHWEGILGDPRLGLAGKLSCVLAPPQKPAAPAATPPPDGGGEAAAAAAADKEAREKEHLPKGGAGGWGRAWPWGLQGFGAVGLWGCAH</sequence>
<dbReference type="GO" id="GO:0005634">
    <property type="term" value="C:nucleus"/>
    <property type="evidence" value="ECO:0007669"/>
    <property type="project" value="TreeGrafter"/>
</dbReference>
<dbReference type="GO" id="GO:0042393">
    <property type="term" value="F:histone binding"/>
    <property type="evidence" value="ECO:0007669"/>
    <property type="project" value="TreeGrafter"/>
</dbReference>
<dbReference type="InterPro" id="IPR056302">
    <property type="entry name" value="CHD1-2/Hrp3_HTH"/>
</dbReference>
<organism evidence="5 6">
    <name type="scientific">Monoraphidium neglectum</name>
    <dbReference type="NCBI Taxonomy" id="145388"/>
    <lineage>
        <taxon>Eukaryota</taxon>
        <taxon>Viridiplantae</taxon>
        <taxon>Chlorophyta</taxon>
        <taxon>core chlorophytes</taxon>
        <taxon>Chlorophyceae</taxon>
        <taxon>CS clade</taxon>
        <taxon>Sphaeropleales</taxon>
        <taxon>Selenastraceae</taxon>
        <taxon>Monoraphidium</taxon>
    </lineage>
</organism>
<keyword evidence="5" id="KW-0378">Hydrolase</keyword>
<evidence type="ECO:0000313" key="6">
    <source>
        <dbReference type="Proteomes" id="UP000054498"/>
    </source>
</evidence>
<evidence type="ECO:0000256" key="2">
    <source>
        <dbReference type="ARBA" id="ARBA00023242"/>
    </source>
</evidence>
<dbReference type="GO" id="GO:0000785">
    <property type="term" value="C:chromatin"/>
    <property type="evidence" value="ECO:0007669"/>
    <property type="project" value="TreeGrafter"/>
</dbReference>
<keyword evidence="5" id="KW-0347">Helicase</keyword>
<keyword evidence="5" id="KW-0067">ATP-binding</keyword>
<dbReference type="EC" id="3.6.1.-" evidence="5"/>
<dbReference type="Pfam" id="PF23588">
    <property type="entry name" value="HTH_CHD1_Hrp3"/>
    <property type="match status" value="1"/>
</dbReference>
<name>A0A0D2IYC9_9CHLO</name>
<keyword evidence="1 5" id="KW-0238">DNA-binding</keyword>
<dbReference type="GO" id="GO:0003677">
    <property type="term" value="F:DNA binding"/>
    <property type="evidence" value="ECO:0007669"/>
    <property type="project" value="UniProtKB-KW"/>
</dbReference>
<accession>A0A0D2IYC9</accession>
<dbReference type="GO" id="GO:0004386">
    <property type="term" value="F:helicase activity"/>
    <property type="evidence" value="ECO:0007669"/>
    <property type="project" value="UniProtKB-KW"/>
</dbReference>
<feature type="region of interest" description="Disordered" evidence="3">
    <location>
        <begin position="219"/>
        <end position="253"/>
    </location>
</feature>
<gene>
    <name evidence="5" type="ORF">MNEG_15026</name>
</gene>
<dbReference type="Gene3D" id="1.10.10.60">
    <property type="entry name" value="Homeodomain-like"/>
    <property type="match status" value="1"/>
</dbReference>
<dbReference type="GeneID" id="25732646"/>
<protein>
    <submittedName>
        <fullName evidence="5">Chromodomain-helicase-DNA-binding protein 1</fullName>
        <ecNumber evidence="5">3.6.1.-</ecNumber>
    </submittedName>
</protein>
<dbReference type="PANTHER" id="PTHR45623">
    <property type="entry name" value="CHROMODOMAIN-HELICASE-DNA-BINDING PROTEIN 3-RELATED-RELATED"/>
    <property type="match status" value="1"/>
</dbReference>
<evidence type="ECO:0000313" key="5">
    <source>
        <dbReference type="EMBL" id="KIY92937.1"/>
    </source>
</evidence>
<dbReference type="Proteomes" id="UP000054498">
    <property type="component" value="Unassembled WGS sequence"/>
</dbReference>
<feature type="compositionally biased region" description="Gly residues" evidence="3">
    <location>
        <begin position="164"/>
        <end position="173"/>
    </location>
</feature>
<dbReference type="GO" id="GO:0016887">
    <property type="term" value="F:ATP hydrolysis activity"/>
    <property type="evidence" value="ECO:0007669"/>
    <property type="project" value="TreeGrafter"/>
</dbReference>
<dbReference type="KEGG" id="mng:MNEG_15026"/>
<keyword evidence="2" id="KW-0539">Nucleus</keyword>
<evidence type="ECO:0000256" key="3">
    <source>
        <dbReference type="SAM" id="MobiDB-lite"/>
    </source>
</evidence>
<dbReference type="GO" id="GO:0003682">
    <property type="term" value="F:chromatin binding"/>
    <property type="evidence" value="ECO:0007669"/>
    <property type="project" value="TreeGrafter"/>
</dbReference>
<dbReference type="AlphaFoldDB" id="A0A0D2IYC9"/>
<keyword evidence="5" id="KW-0547">Nucleotide-binding</keyword>
<proteinExistence type="predicted"/>
<dbReference type="RefSeq" id="XP_013891957.1">
    <property type="nucleotide sequence ID" value="XM_014036503.1"/>
</dbReference>
<feature type="region of interest" description="Disordered" evidence="3">
    <location>
        <begin position="132"/>
        <end position="202"/>
    </location>
</feature>
<dbReference type="STRING" id="145388.A0A0D2IYC9"/>
<dbReference type="PANTHER" id="PTHR45623:SF14">
    <property type="entry name" value="CHROMODOMAIN-HELICASE-DNA-BINDING PROTEIN 1"/>
    <property type="match status" value="1"/>
</dbReference>
<feature type="domain" description="ATP-dependent helicase CHD1-2/hrp3 HTH" evidence="4">
    <location>
        <begin position="373"/>
        <end position="416"/>
    </location>
</feature>
<evidence type="ECO:0000259" key="4">
    <source>
        <dbReference type="Pfam" id="PF23588"/>
    </source>
</evidence>
<reference evidence="5 6" key="1">
    <citation type="journal article" date="2013" name="BMC Genomics">
        <title>Reconstruction of the lipid metabolism for the microalga Monoraphidium neglectum from its genome sequence reveals characteristics suitable for biofuel production.</title>
        <authorList>
            <person name="Bogen C."/>
            <person name="Al-Dilaimi A."/>
            <person name="Albersmeier A."/>
            <person name="Wichmann J."/>
            <person name="Grundmann M."/>
            <person name="Rupp O."/>
            <person name="Lauersen K.J."/>
            <person name="Blifernez-Klassen O."/>
            <person name="Kalinowski J."/>
            <person name="Goesmann A."/>
            <person name="Mussgnug J.H."/>
            <person name="Kruse O."/>
        </authorList>
    </citation>
    <scope>NUCLEOTIDE SEQUENCE [LARGE SCALE GENOMIC DNA]</scope>
    <source>
        <strain evidence="5 6">SAG 48.87</strain>
    </source>
</reference>
<dbReference type="GO" id="GO:0140658">
    <property type="term" value="F:ATP-dependent chromatin remodeler activity"/>
    <property type="evidence" value="ECO:0007669"/>
    <property type="project" value="TreeGrafter"/>
</dbReference>
<keyword evidence="6" id="KW-1185">Reference proteome</keyword>
<feature type="region of interest" description="Disordered" evidence="3">
    <location>
        <begin position="423"/>
        <end position="463"/>
    </location>
</feature>
<dbReference type="OrthoDB" id="5857104at2759"/>
<feature type="compositionally biased region" description="Pro residues" evidence="3">
    <location>
        <begin position="423"/>
        <end position="435"/>
    </location>
</feature>